<evidence type="ECO:0000313" key="1">
    <source>
        <dbReference type="EMBL" id="NMF58067.1"/>
    </source>
</evidence>
<proteinExistence type="predicted"/>
<dbReference type="InterPro" id="IPR014971">
    <property type="entry name" value="KGK"/>
</dbReference>
<dbReference type="RefSeq" id="WP_169363009.1">
    <property type="nucleotide sequence ID" value="NZ_JAAVJL010000001.1"/>
</dbReference>
<reference evidence="1 2" key="1">
    <citation type="submission" date="2020-03" db="EMBL/GenBank/DDBJ databases">
        <title>Draft Genome Sequence of 2-Methylisoborneol Producing Pseudanabaena yagii Strain GIHE-NHR1 Isolated from North Han River in South Korea.</title>
        <authorList>
            <person name="Jeong J."/>
        </authorList>
    </citation>
    <scope>NUCLEOTIDE SEQUENCE [LARGE SCALE GENOMIC DNA]</scope>
    <source>
        <strain evidence="1 2">GIHE-NHR1</strain>
    </source>
</reference>
<accession>A0ABX1LPL2</accession>
<keyword evidence="2" id="KW-1185">Reference proteome</keyword>
<name>A0ABX1LPL2_9CYAN</name>
<dbReference type="EMBL" id="JAAVJL010000001">
    <property type="protein sequence ID" value="NMF58067.1"/>
    <property type="molecule type" value="Genomic_DNA"/>
</dbReference>
<dbReference type="Pfam" id="PF08872">
    <property type="entry name" value="KGK"/>
    <property type="match status" value="1"/>
</dbReference>
<organism evidence="1 2">
    <name type="scientific">Pseudanabaena yagii GIHE-NHR1</name>
    <dbReference type="NCBI Taxonomy" id="2722753"/>
    <lineage>
        <taxon>Bacteria</taxon>
        <taxon>Bacillati</taxon>
        <taxon>Cyanobacteriota</taxon>
        <taxon>Cyanophyceae</taxon>
        <taxon>Pseudanabaenales</taxon>
        <taxon>Pseudanabaenaceae</taxon>
        <taxon>Pseudanabaena</taxon>
        <taxon>Pseudanabaena yagii</taxon>
    </lineage>
</organism>
<dbReference type="Proteomes" id="UP000738376">
    <property type="component" value="Unassembled WGS sequence"/>
</dbReference>
<evidence type="ECO:0008006" key="3">
    <source>
        <dbReference type="Google" id="ProtNLM"/>
    </source>
</evidence>
<sequence length="74" mass="8315">MDGISRVIGLSSEAIGLLKEGISCRVMTTQQTGWRFGKIRLKIELQFIPDESSTEETVENFDSPLDEIRKTAEL</sequence>
<evidence type="ECO:0000313" key="2">
    <source>
        <dbReference type="Proteomes" id="UP000738376"/>
    </source>
</evidence>
<comment type="caution">
    <text evidence="1">The sequence shown here is derived from an EMBL/GenBank/DDBJ whole genome shotgun (WGS) entry which is preliminary data.</text>
</comment>
<gene>
    <name evidence="1" type="ORF">HC246_08525</name>
</gene>
<protein>
    <recommendedName>
        <fullName evidence="3">KGK domain-containing protein</fullName>
    </recommendedName>
</protein>